<organism evidence="1 2">
    <name type="scientific">Hypsizygus marmoreus</name>
    <name type="common">White beech mushroom</name>
    <name type="synonym">Agaricus marmoreus</name>
    <dbReference type="NCBI Taxonomy" id="39966"/>
    <lineage>
        <taxon>Eukaryota</taxon>
        <taxon>Fungi</taxon>
        <taxon>Dikarya</taxon>
        <taxon>Basidiomycota</taxon>
        <taxon>Agaricomycotina</taxon>
        <taxon>Agaricomycetes</taxon>
        <taxon>Agaricomycetidae</taxon>
        <taxon>Agaricales</taxon>
        <taxon>Tricholomatineae</taxon>
        <taxon>Lyophyllaceae</taxon>
        <taxon>Hypsizygus</taxon>
    </lineage>
</organism>
<dbReference type="InParanoid" id="A0A369J155"/>
<gene>
    <name evidence="1" type="ORF">Hypma_003969</name>
</gene>
<reference evidence="1" key="1">
    <citation type="submission" date="2018-04" db="EMBL/GenBank/DDBJ databases">
        <title>Whole genome sequencing of Hypsizygus marmoreus.</title>
        <authorList>
            <person name="Choi I.-G."/>
            <person name="Min B."/>
            <person name="Kim J.-G."/>
            <person name="Kim S."/>
            <person name="Oh Y.-L."/>
            <person name="Kong W.-S."/>
            <person name="Park H."/>
            <person name="Jeong J."/>
            <person name="Song E.-S."/>
        </authorList>
    </citation>
    <scope>NUCLEOTIDE SEQUENCE [LARGE SCALE GENOMIC DNA]</scope>
    <source>
        <strain evidence="1">51987-8</strain>
    </source>
</reference>
<name>A0A369J155_HYPMA</name>
<evidence type="ECO:0000313" key="1">
    <source>
        <dbReference type="EMBL" id="RDB15731.1"/>
    </source>
</evidence>
<sequence length="112" mass="11533">MHASTSTSAVTVAATLCASHHSASSAPVTPPVQCEDTDASSAATAVGAAATRPTALSSKGLSCAHALVFVHHTRRLHASSMFNALDLVQSLLIATQPRILSYSTAHYFSRAT</sequence>
<protein>
    <submittedName>
        <fullName evidence="1">Uncharacterized protein</fullName>
    </submittedName>
</protein>
<proteinExistence type="predicted"/>
<keyword evidence="2" id="KW-1185">Reference proteome</keyword>
<dbReference type="EMBL" id="LUEZ02000143">
    <property type="protein sequence ID" value="RDB15731.1"/>
    <property type="molecule type" value="Genomic_DNA"/>
</dbReference>
<dbReference type="AlphaFoldDB" id="A0A369J155"/>
<comment type="caution">
    <text evidence="1">The sequence shown here is derived from an EMBL/GenBank/DDBJ whole genome shotgun (WGS) entry which is preliminary data.</text>
</comment>
<dbReference type="Proteomes" id="UP000076154">
    <property type="component" value="Unassembled WGS sequence"/>
</dbReference>
<accession>A0A369J155</accession>
<evidence type="ECO:0000313" key="2">
    <source>
        <dbReference type="Proteomes" id="UP000076154"/>
    </source>
</evidence>